<sequence>GTVNSTCSRGGFCSESGESHPRTAMAAAGGIDGAVIGIKSSSKHIGQDSPGIVGGVACRRPGYRGGDSAKADPSPPIARRPATDTHLRAFVCVRVFKRVCAMGPPESNTLPLPFLSYTPDLPPPAAPRIASDQRDLQPMVIHPSGIMAFVPKFLFPSPRLFLTWFIYLVGLRRQVFQHVFTN</sequence>
<name>A0A151WRF8_9HYME</name>
<reference evidence="1 2" key="1">
    <citation type="submission" date="2015-09" db="EMBL/GenBank/DDBJ databases">
        <title>Trachymyrmex zeteki WGS genome.</title>
        <authorList>
            <person name="Nygaard S."/>
            <person name="Hu H."/>
            <person name="Boomsma J."/>
            <person name="Zhang G."/>
        </authorList>
    </citation>
    <scope>NUCLEOTIDE SEQUENCE [LARGE SCALE GENOMIC DNA]</scope>
    <source>
        <strain evidence="1">Tzet28-1</strain>
        <tissue evidence="1">Whole body</tissue>
    </source>
</reference>
<keyword evidence="2" id="KW-1185">Reference proteome</keyword>
<accession>A0A151WRF8</accession>
<dbReference type="EMBL" id="KQ982807">
    <property type="protein sequence ID" value="KYQ50393.1"/>
    <property type="molecule type" value="Genomic_DNA"/>
</dbReference>
<organism evidence="1 2">
    <name type="scientific">Mycetomoellerius zeteki</name>
    <dbReference type="NCBI Taxonomy" id="64791"/>
    <lineage>
        <taxon>Eukaryota</taxon>
        <taxon>Metazoa</taxon>
        <taxon>Ecdysozoa</taxon>
        <taxon>Arthropoda</taxon>
        <taxon>Hexapoda</taxon>
        <taxon>Insecta</taxon>
        <taxon>Pterygota</taxon>
        <taxon>Neoptera</taxon>
        <taxon>Endopterygota</taxon>
        <taxon>Hymenoptera</taxon>
        <taxon>Apocrita</taxon>
        <taxon>Aculeata</taxon>
        <taxon>Formicoidea</taxon>
        <taxon>Formicidae</taxon>
        <taxon>Myrmicinae</taxon>
        <taxon>Mycetomoellerius</taxon>
    </lineage>
</organism>
<evidence type="ECO:0000313" key="1">
    <source>
        <dbReference type="EMBL" id="KYQ50393.1"/>
    </source>
</evidence>
<gene>
    <name evidence="1" type="ORF">ALC60_10510</name>
</gene>
<proteinExistence type="predicted"/>
<protein>
    <submittedName>
        <fullName evidence="1">Uncharacterized protein</fullName>
    </submittedName>
</protein>
<dbReference type="Proteomes" id="UP000075809">
    <property type="component" value="Unassembled WGS sequence"/>
</dbReference>
<feature type="non-terminal residue" evidence="1">
    <location>
        <position position="1"/>
    </location>
</feature>
<dbReference type="AlphaFoldDB" id="A0A151WRF8"/>
<evidence type="ECO:0000313" key="2">
    <source>
        <dbReference type="Proteomes" id="UP000075809"/>
    </source>
</evidence>